<evidence type="ECO:0000313" key="11">
    <source>
        <dbReference type="EMBL" id="ONH65540.1"/>
    </source>
</evidence>
<dbReference type="VEuPathDB" id="FungiDB:BON22_4480"/>
<reference evidence="10" key="1">
    <citation type="journal article" date="2014" name="Genome Announc.">
        <title>Genome sequence of the yeast Cyberlindnera fabianii (Hansenula fabianii).</title>
        <authorList>
            <person name="Freel K.C."/>
            <person name="Sarilar V."/>
            <person name="Neuveglise C."/>
            <person name="Devillers H."/>
            <person name="Friedrich A."/>
            <person name="Schacherer J."/>
        </authorList>
    </citation>
    <scope>NUCLEOTIDE SEQUENCE</scope>
    <source>
        <strain evidence="10">YJS4271</strain>
    </source>
</reference>
<reference evidence="11" key="3">
    <citation type="submission" date="2017-01" db="EMBL/GenBank/DDBJ databases">
        <authorList>
            <person name="Mah S.A."/>
            <person name="Swanson W.J."/>
            <person name="Moy G.W."/>
            <person name="Vacquier V.D."/>
        </authorList>
    </citation>
    <scope>NUCLEOTIDE SEQUENCE [LARGE SCALE GENOMIC DNA]</scope>
    <source>
        <strain evidence="11">65</strain>
    </source>
</reference>
<keyword evidence="12" id="KW-1185">Reference proteome</keyword>
<dbReference type="Proteomes" id="UP000189513">
    <property type="component" value="Unassembled WGS sequence"/>
</dbReference>
<name>A0A061AQH5_CYBFA</name>
<evidence type="ECO:0000256" key="7">
    <source>
        <dbReference type="ARBA" id="ARBA00022691"/>
    </source>
</evidence>
<dbReference type="GO" id="GO:0018423">
    <property type="term" value="F:protein C-terminal leucine carboxyl O-methyltransferase activity"/>
    <property type="evidence" value="ECO:0007669"/>
    <property type="project" value="UniProtKB-EC"/>
</dbReference>
<keyword evidence="5 8" id="KW-0489">Methyltransferase</keyword>
<comment type="function">
    <text evidence="8">Methylates the carboxyl group of the C-terminal leucine residue of protein phosphatase 2A catalytic subunits to form alpha-leucine ester residues.</text>
</comment>
<dbReference type="EMBL" id="LK052888">
    <property type="protein sequence ID" value="CDR39409.1"/>
    <property type="molecule type" value="Genomic_DNA"/>
</dbReference>
<evidence type="ECO:0000256" key="1">
    <source>
        <dbReference type="ARBA" id="ARBA00000724"/>
    </source>
</evidence>
<dbReference type="PIRSF" id="PIRSF016305">
    <property type="entry name" value="LCM_mtfrase"/>
    <property type="match status" value="1"/>
</dbReference>
<evidence type="ECO:0000256" key="5">
    <source>
        <dbReference type="ARBA" id="ARBA00022603"/>
    </source>
</evidence>
<dbReference type="InterPro" id="IPR016651">
    <property type="entry name" value="LCMT1"/>
</dbReference>
<feature type="binding site" evidence="9">
    <location>
        <position position="76"/>
    </location>
    <ligand>
        <name>S-adenosyl-L-methionine</name>
        <dbReference type="ChEBI" id="CHEBI:59789"/>
    </ligand>
</feature>
<dbReference type="GO" id="GO:0032259">
    <property type="term" value="P:methylation"/>
    <property type="evidence" value="ECO:0007669"/>
    <property type="project" value="UniProtKB-KW"/>
</dbReference>
<dbReference type="STRING" id="36022.A0A061AQH5"/>
<feature type="binding site" evidence="9">
    <location>
        <position position="202"/>
    </location>
    <ligand>
        <name>S-adenosyl-L-methionine</name>
        <dbReference type="ChEBI" id="CHEBI:59789"/>
    </ligand>
</feature>
<reference evidence="12" key="2">
    <citation type="journal article" date="2017" name="Genome Announc.">
        <title>Genome sequences of Cyberlindnera fabianii 65, Pichia kudriavzevii 129, and Saccharomyces cerevisiae 131 isolated from fermented masau fruits in Zimbabwe.</title>
        <authorList>
            <person name="van Rijswijck I.M.H."/>
            <person name="Derks M.F.L."/>
            <person name="Abee T."/>
            <person name="de Ridder D."/>
            <person name="Smid E.J."/>
        </authorList>
    </citation>
    <scope>NUCLEOTIDE SEQUENCE [LARGE SCALE GENOMIC DNA]</scope>
    <source>
        <strain evidence="12">65</strain>
    </source>
</reference>
<proteinExistence type="inferred from homology"/>
<gene>
    <name evidence="11" type="ORF">BON22_4480</name>
    <name evidence="10" type="ORF">CYFA0S_03e03004g</name>
</gene>
<feature type="binding site" evidence="9">
    <location>
        <position position="101"/>
    </location>
    <ligand>
        <name>S-adenosyl-L-methionine</name>
        <dbReference type="ChEBI" id="CHEBI:59789"/>
    </ligand>
</feature>
<dbReference type="EC" id="2.1.1.233" evidence="3 8"/>
<organism evidence="10">
    <name type="scientific">Cyberlindnera fabianii</name>
    <name type="common">Yeast</name>
    <name type="synonym">Hansenula fabianii</name>
    <dbReference type="NCBI Taxonomy" id="36022"/>
    <lineage>
        <taxon>Eukaryota</taxon>
        <taxon>Fungi</taxon>
        <taxon>Dikarya</taxon>
        <taxon>Ascomycota</taxon>
        <taxon>Saccharomycotina</taxon>
        <taxon>Saccharomycetes</taxon>
        <taxon>Phaffomycetales</taxon>
        <taxon>Phaffomycetaceae</taxon>
        <taxon>Cyberlindnera</taxon>
    </lineage>
</organism>
<dbReference type="PANTHER" id="PTHR13600:SF21">
    <property type="entry name" value="LEUCINE CARBOXYL METHYLTRANSFERASE 1"/>
    <property type="match status" value="1"/>
</dbReference>
<evidence type="ECO:0000256" key="2">
    <source>
        <dbReference type="ARBA" id="ARBA00010703"/>
    </source>
</evidence>
<comment type="similarity">
    <text evidence="2 8">Belongs to the methyltransferase superfamily. LCMT family.</text>
</comment>
<dbReference type="OrthoDB" id="203237at2759"/>
<evidence type="ECO:0000313" key="12">
    <source>
        <dbReference type="Proteomes" id="UP000189513"/>
    </source>
</evidence>
<dbReference type="AlphaFoldDB" id="A0A061AQH5"/>
<dbReference type="InterPro" id="IPR029063">
    <property type="entry name" value="SAM-dependent_MTases_sf"/>
</dbReference>
<keyword evidence="7 8" id="KW-0949">S-adenosyl-L-methionine</keyword>
<evidence type="ECO:0000256" key="9">
    <source>
        <dbReference type="PIRSR" id="PIRSR016305-1"/>
    </source>
</evidence>
<dbReference type="OMA" id="IIYEPIR"/>
<evidence type="ECO:0000256" key="4">
    <source>
        <dbReference type="ARBA" id="ARBA00017497"/>
    </source>
</evidence>
<accession>A0A061AQH5</accession>
<evidence type="ECO:0000256" key="6">
    <source>
        <dbReference type="ARBA" id="ARBA00022679"/>
    </source>
</evidence>
<dbReference type="Gene3D" id="3.40.50.150">
    <property type="entry name" value="Vaccinia Virus protein VP39"/>
    <property type="match status" value="1"/>
</dbReference>
<dbReference type="SUPFAM" id="SSF53335">
    <property type="entry name" value="S-adenosyl-L-methionine-dependent methyltransferases"/>
    <property type="match status" value="1"/>
</dbReference>
<feature type="binding site" evidence="9">
    <location>
        <begin position="177"/>
        <end position="178"/>
    </location>
    <ligand>
        <name>S-adenosyl-L-methionine</name>
        <dbReference type="ChEBI" id="CHEBI:59789"/>
    </ligand>
</feature>
<evidence type="ECO:0000256" key="8">
    <source>
        <dbReference type="PIRNR" id="PIRNR016305"/>
    </source>
</evidence>
<keyword evidence="6 8" id="KW-0808">Transferase</keyword>
<evidence type="ECO:0000313" key="10">
    <source>
        <dbReference type="EMBL" id="CDR39409.1"/>
    </source>
</evidence>
<evidence type="ECO:0000256" key="3">
    <source>
        <dbReference type="ARBA" id="ARBA00012834"/>
    </source>
</evidence>
<protein>
    <recommendedName>
        <fullName evidence="4 8">Leucine carboxyl methyltransferase 1</fullName>
        <ecNumber evidence="3 8">2.1.1.233</ecNumber>
    </recommendedName>
</protein>
<comment type="catalytic activity">
    <reaction evidence="1 8">
        <text>[phosphatase 2A protein]-C-terminal L-leucine + S-adenosyl-L-methionine = [phosphatase 2A protein]-C-terminal L-leucine methyl ester + S-adenosyl-L-homocysteine</text>
        <dbReference type="Rhea" id="RHEA:48544"/>
        <dbReference type="Rhea" id="RHEA-COMP:12134"/>
        <dbReference type="Rhea" id="RHEA-COMP:12135"/>
        <dbReference type="ChEBI" id="CHEBI:57856"/>
        <dbReference type="ChEBI" id="CHEBI:59789"/>
        <dbReference type="ChEBI" id="CHEBI:90516"/>
        <dbReference type="ChEBI" id="CHEBI:90517"/>
        <dbReference type="EC" id="2.1.1.233"/>
    </reaction>
</comment>
<dbReference type="Pfam" id="PF04072">
    <property type="entry name" value="LCM"/>
    <property type="match status" value="1"/>
</dbReference>
<dbReference type="InterPro" id="IPR007213">
    <property type="entry name" value="Ppm1/Ppm2/Tcmp"/>
</dbReference>
<dbReference type="PANTHER" id="PTHR13600">
    <property type="entry name" value="LEUCINE CARBOXYL METHYLTRANSFERASE"/>
    <property type="match status" value="1"/>
</dbReference>
<sequence>MANPADKTIRTTDYDALSCRFNAIRKNYLPDNYTTSMLSGLERLLKYESKLSHKRTFNAIVKSNKLPIINRGTYIRTRALDIVIEEFLRRFDGKCRVMNLGAGSDMRGFWLLEKYKDVEYVEIDFKETVRMKKGVVLTDEKLAGIVGAAYVKGDTQEWWDGLSGGLKTERYELVELDLRNVQALNSYLKEFDEAVPTLVLSECMLCYTESSVANEIIKTLKERLPQAALAIYDPIGGEGNFGNVMVENLKMRNLQMPSLLEYNTLEKYQKRLKDLGIPTVKGANMYFITNSWIDIDEQRRISKLEFLDEIEELKLLLEHYCLVLGYWGFDWELKLKFSL</sequence>
<dbReference type="EMBL" id="MPUK01000010">
    <property type="protein sequence ID" value="ONH65540.1"/>
    <property type="molecule type" value="Genomic_DNA"/>
</dbReference>